<keyword evidence="2" id="KW-0808">Transferase</keyword>
<dbReference type="Pfam" id="PF00534">
    <property type="entry name" value="Glycos_transf_1"/>
    <property type="match status" value="1"/>
</dbReference>
<dbReference type="GO" id="GO:0016757">
    <property type="term" value="F:glycosyltransferase activity"/>
    <property type="evidence" value="ECO:0007669"/>
    <property type="project" value="UniProtKB-KW"/>
</dbReference>
<protein>
    <submittedName>
        <fullName evidence="2">GalNAc-alpha-(1,4)-GalNAc-alpha-(1, 3)-diNAcBac-PP-undecaprenol alpha-1,4-N-acetyl-D-galactosaminyltransferase</fullName>
        <ecNumber evidence="2">2.4.1.292</ecNumber>
    </submittedName>
</protein>
<name>A0A6G5QFQ1_9BACT</name>
<dbReference type="AlphaFoldDB" id="A0A6G5QFQ1"/>
<accession>A0A6G5QFQ1</accession>
<dbReference type="EC" id="2.4.1.292" evidence="2"/>
<feature type="domain" description="Glycosyl transferase family 1" evidence="1">
    <location>
        <begin position="160"/>
        <end position="319"/>
    </location>
</feature>
<keyword evidence="3" id="KW-1185">Reference proteome</keyword>
<keyword evidence="2" id="KW-0328">Glycosyltransferase</keyword>
<dbReference type="PANTHER" id="PTHR12526">
    <property type="entry name" value="GLYCOSYLTRANSFERASE"/>
    <property type="match status" value="1"/>
</dbReference>
<gene>
    <name evidence="2" type="primary">pglH2</name>
    <name evidence="2" type="ORF">CMUC_0718</name>
</gene>
<evidence type="ECO:0000313" key="3">
    <source>
        <dbReference type="Proteomes" id="UP000503264"/>
    </source>
</evidence>
<evidence type="ECO:0000259" key="1">
    <source>
        <dbReference type="Pfam" id="PF00534"/>
    </source>
</evidence>
<dbReference type="InterPro" id="IPR001296">
    <property type="entry name" value="Glyco_trans_1"/>
</dbReference>
<dbReference type="Proteomes" id="UP000503264">
    <property type="component" value="Chromosome"/>
</dbReference>
<sequence>MKMLFVIAALRNGGAERVLSVAANEFSKKNEVHILLLENENLGFYEFNKSIIFHNLNAKKGKIGKILALRNTFKSINPGVIISFIDWTNVLCVVANFGLNYKLIATEHHAHDYLKSPKFRVIRDLAYRRVSALSVLNKADLDYYKFVKNRVILHNPLSLKPNENPKKQNLILSVGRLEFVKGYDIFFKALSKIKTLLNGYEIAIAGDGRERENLKKLADDLGLDIKFLGHQTDLATLYERAKIFVLSSRSEGFANVLIEAANFGCARICSDTAGARELVINGKDALVFECENDDELSTHLATLLNDEKLTQTLGLNAKKSVADFSVDKIFLKWQELVNSVVKGI</sequence>
<organism evidence="2 3">
    <name type="scientific">Campylobacter mucosalis CCUG 21559</name>
    <dbReference type="NCBI Taxonomy" id="1032067"/>
    <lineage>
        <taxon>Bacteria</taxon>
        <taxon>Pseudomonadati</taxon>
        <taxon>Campylobacterota</taxon>
        <taxon>Epsilonproteobacteria</taxon>
        <taxon>Campylobacterales</taxon>
        <taxon>Campylobacteraceae</taxon>
        <taxon>Campylobacter</taxon>
    </lineage>
</organism>
<dbReference type="RefSeq" id="WP_171993624.1">
    <property type="nucleotide sequence ID" value="NZ_CP012542.1"/>
</dbReference>
<dbReference type="EMBL" id="CP012542">
    <property type="protein sequence ID" value="QCD44515.1"/>
    <property type="molecule type" value="Genomic_DNA"/>
</dbReference>
<reference evidence="2 3" key="1">
    <citation type="submission" date="2016-07" db="EMBL/GenBank/DDBJ databases">
        <title>Comparative genomics of the Campylobacter concisus group.</title>
        <authorList>
            <person name="Miller W.G."/>
            <person name="Yee E."/>
            <person name="Chapman M.H."/>
            <person name="Huynh S."/>
            <person name="Bono J.L."/>
            <person name="On S.L.W."/>
            <person name="StLeger J."/>
            <person name="Foster G."/>
            <person name="Parker C.T."/>
        </authorList>
    </citation>
    <scope>NUCLEOTIDE SEQUENCE [LARGE SCALE GENOMIC DNA]</scope>
    <source>
        <strain evidence="2 3">CCUG 21559</strain>
    </source>
</reference>
<evidence type="ECO:0000313" key="2">
    <source>
        <dbReference type="EMBL" id="QCD44515.1"/>
    </source>
</evidence>
<dbReference type="SUPFAM" id="SSF53756">
    <property type="entry name" value="UDP-Glycosyltransferase/glycogen phosphorylase"/>
    <property type="match status" value="1"/>
</dbReference>
<proteinExistence type="predicted"/>
<dbReference type="Gene3D" id="3.40.50.2000">
    <property type="entry name" value="Glycogen Phosphorylase B"/>
    <property type="match status" value="2"/>
</dbReference>